<evidence type="ECO:0000313" key="1">
    <source>
        <dbReference type="EMBL" id="MFG6273064.1"/>
    </source>
</evidence>
<name>A0ABW7DPH2_9FIRM</name>
<dbReference type="Proteomes" id="UP001605989">
    <property type="component" value="Unassembled WGS sequence"/>
</dbReference>
<proteinExistence type="predicted"/>
<protein>
    <recommendedName>
        <fullName evidence="3">Integrase</fullName>
    </recommendedName>
</protein>
<organism evidence="1 2">
    <name type="scientific">Megasphaera hexanoica</name>
    <dbReference type="NCBI Taxonomy" id="1675036"/>
    <lineage>
        <taxon>Bacteria</taxon>
        <taxon>Bacillati</taxon>
        <taxon>Bacillota</taxon>
        <taxon>Negativicutes</taxon>
        <taxon>Veillonellales</taxon>
        <taxon>Veillonellaceae</taxon>
        <taxon>Megasphaera</taxon>
    </lineage>
</organism>
<keyword evidence="2" id="KW-1185">Reference proteome</keyword>
<comment type="caution">
    <text evidence="1">The sequence shown here is derived from an EMBL/GenBank/DDBJ whole genome shotgun (WGS) entry which is preliminary data.</text>
</comment>
<evidence type="ECO:0008006" key="3">
    <source>
        <dbReference type="Google" id="ProtNLM"/>
    </source>
</evidence>
<dbReference type="EMBL" id="JBIEKR010000006">
    <property type="protein sequence ID" value="MFG6273064.1"/>
    <property type="molecule type" value="Genomic_DNA"/>
</dbReference>
<dbReference type="RefSeq" id="WP_162816178.1">
    <property type="nucleotide sequence ID" value="NZ_CP011940.1"/>
</dbReference>
<evidence type="ECO:0000313" key="2">
    <source>
        <dbReference type="Proteomes" id="UP001605989"/>
    </source>
</evidence>
<gene>
    <name evidence="1" type="ORF">ACGTZG_07665</name>
</gene>
<reference evidence="1 2" key="1">
    <citation type="submission" date="2024-10" db="EMBL/GenBank/DDBJ databases">
        <authorList>
            <person name="Sang B.-I."/>
            <person name="Prabhaharan D."/>
        </authorList>
    </citation>
    <scope>NUCLEOTIDE SEQUENCE [LARGE SCALE GENOMIC DNA]</scope>
    <source>
        <strain evidence="1 2">MH</strain>
    </source>
</reference>
<accession>A0ABW7DPH2</accession>
<sequence length="49" mass="5672">MKLPNGYGSITKLPGNRRKPYAVRKTVNGRQKYLKFESTFEKALAWLVD</sequence>